<dbReference type="AlphaFoldDB" id="U9UZ24"/>
<sequence length="437" mass="49747">MTSKTWSILFIAAFNASGYTFTFLAVIYANSIQKRGNVCIPNWYHNLFANVTIPDKFGLLQDRFMTEQRPLSQIAKELAPCTSPPDSNPTQAFYLYYCILDLRLLILSERFDYLQPCPGCNLNINKSSYSKKSVATSSVACSYSVSLRQSWILPMKKSSIMNHTSSLSATVSWAEIMDYVISNCNLSACLVLAADIPCTSIGTIDLASPASPLLIAGDVAASDSHYTFTLMMLYMKDLLALSRFRFISLLTDPSRYVVDWALTWHTLMFQPKFDNSFTKENVSRHHTLKFQLFLEDLPTLESLKRTRPDLYRRAKLHQILTSYLHHLTQKLKEAGDNANCDYSSQIDRITSLPCWTFSSNNWSSYSLVRGCLPTAFLEVFENLGIPRLTAMNVVAAIHNNFVNKFRKRIWNPRSYDKGLWEHAMNITSKLKQSSRPK</sequence>
<feature type="non-terminal residue" evidence="2">
    <location>
        <position position="437"/>
    </location>
</feature>
<dbReference type="HOGENOM" id="CLU_627868_0_0_1"/>
<keyword evidence="1" id="KW-0472">Membrane</keyword>
<accession>U9UZ24</accession>
<dbReference type="EMBL" id="KI276925">
    <property type="protein sequence ID" value="ESA20876.1"/>
    <property type="molecule type" value="Genomic_DNA"/>
</dbReference>
<proteinExistence type="predicted"/>
<feature type="transmembrane region" description="Helical" evidence="1">
    <location>
        <begin position="6"/>
        <end position="28"/>
    </location>
</feature>
<keyword evidence="1" id="KW-0812">Transmembrane</keyword>
<dbReference type="VEuPathDB" id="FungiDB:RhiirFUN_009140"/>
<organism evidence="2">
    <name type="scientific">Rhizophagus irregularis (strain DAOM 181602 / DAOM 197198 / MUCL 43194)</name>
    <name type="common">Arbuscular mycorrhizal fungus</name>
    <name type="synonym">Glomus intraradices</name>
    <dbReference type="NCBI Taxonomy" id="747089"/>
    <lineage>
        <taxon>Eukaryota</taxon>
        <taxon>Fungi</taxon>
        <taxon>Fungi incertae sedis</taxon>
        <taxon>Mucoromycota</taxon>
        <taxon>Glomeromycotina</taxon>
        <taxon>Glomeromycetes</taxon>
        <taxon>Glomerales</taxon>
        <taxon>Glomeraceae</taxon>
        <taxon>Rhizophagus</taxon>
    </lineage>
</organism>
<keyword evidence="1" id="KW-1133">Transmembrane helix</keyword>
<name>U9UZ24_RHIID</name>
<gene>
    <name evidence="2" type="ORF">GLOINDRAFT_1959</name>
</gene>
<reference evidence="2" key="1">
    <citation type="submission" date="2013-07" db="EMBL/GenBank/DDBJ databases">
        <title>The genome of an arbuscular mycorrhizal fungus provides insights into the evolution of the oldest plant symbiosis.</title>
        <authorList>
            <consortium name="DOE Joint Genome Institute"/>
            <person name="Tisserant E."/>
            <person name="Malbreil M."/>
            <person name="Kuo A."/>
            <person name="Kohler A."/>
            <person name="Symeonidi A."/>
            <person name="Balestrini R."/>
            <person name="Charron P."/>
            <person name="Duensing N."/>
            <person name="Frei-dit-Frey N."/>
            <person name="Gianinazzi-Pearson V."/>
            <person name="Gilbert B."/>
            <person name="Handa Y."/>
            <person name="Hijri M."/>
            <person name="Kaul R."/>
            <person name="Kawaguchi M."/>
            <person name="Krajinski F."/>
            <person name="Lammers P."/>
            <person name="Lapierre D."/>
            <person name="Masclaux F.G."/>
            <person name="Murat C."/>
            <person name="Morin E."/>
            <person name="Ndikumana S."/>
            <person name="Pagni M."/>
            <person name="Petitpierre D."/>
            <person name="Requena N."/>
            <person name="Rosikiewicz P."/>
            <person name="Riley R."/>
            <person name="Saito K."/>
            <person name="San Clemente H."/>
            <person name="Shapiro H."/>
            <person name="van Tuinen D."/>
            <person name="Becard G."/>
            <person name="Bonfante P."/>
            <person name="Paszkowski U."/>
            <person name="Shachar-Hill Y."/>
            <person name="Young J.P."/>
            <person name="Sanders I.R."/>
            <person name="Henrissat B."/>
            <person name="Rensing S.A."/>
            <person name="Grigoriev I.V."/>
            <person name="Corradi N."/>
            <person name="Roux C."/>
            <person name="Martin F."/>
        </authorList>
    </citation>
    <scope>NUCLEOTIDE SEQUENCE</scope>
    <source>
        <strain evidence="2">DAOM 197198</strain>
    </source>
</reference>
<evidence type="ECO:0000313" key="2">
    <source>
        <dbReference type="EMBL" id="ESA20876.1"/>
    </source>
</evidence>
<evidence type="ECO:0000256" key="1">
    <source>
        <dbReference type="SAM" id="Phobius"/>
    </source>
</evidence>
<protein>
    <submittedName>
        <fullName evidence="2">Uncharacterized protein</fullName>
    </submittedName>
</protein>